<keyword evidence="4" id="KW-1185">Reference proteome</keyword>
<sequence>MIFNFTRVFGLWALVAPTALAVGMRKLDGQQYEDKCAGTTWEDKTSNESPLAEDCLKLAKQFENGHYGWFLNGATPDTYAELGHVGTCGFGVEPVVKEGVKATNFFFGAADLHDLVFDATMRFRSQGGRIGATGVTQCDDTTVRWGVYHTPI</sequence>
<dbReference type="InterPro" id="IPR029226">
    <property type="entry name" value="Ecp2-like"/>
</dbReference>
<protein>
    <recommendedName>
        <fullName evidence="2">Ecp2 effector protein-like domain-containing protein</fullName>
    </recommendedName>
</protein>
<gene>
    <name evidence="3" type="ORF">PG999_006640</name>
</gene>
<comment type="caution">
    <text evidence="3">The sequence shown here is derived from an EMBL/GenBank/DDBJ whole genome shotgun (WGS) entry which is preliminary data.</text>
</comment>
<feature type="signal peptide" evidence="1">
    <location>
        <begin position="1"/>
        <end position="21"/>
    </location>
</feature>
<dbReference type="Proteomes" id="UP001392437">
    <property type="component" value="Unassembled WGS sequence"/>
</dbReference>
<dbReference type="Pfam" id="PF14856">
    <property type="entry name" value="Hce2"/>
    <property type="match status" value="1"/>
</dbReference>
<evidence type="ECO:0000313" key="3">
    <source>
        <dbReference type="EMBL" id="KAK8114571.1"/>
    </source>
</evidence>
<feature type="domain" description="Ecp2 effector protein-like" evidence="2">
    <location>
        <begin position="35"/>
        <end position="138"/>
    </location>
</feature>
<proteinExistence type="predicted"/>
<dbReference type="EMBL" id="JAQQWP010000006">
    <property type="protein sequence ID" value="KAK8114571.1"/>
    <property type="molecule type" value="Genomic_DNA"/>
</dbReference>
<evidence type="ECO:0000259" key="2">
    <source>
        <dbReference type="Pfam" id="PF14856"/>
    </source>
</evidence>
<dbReference type="AlphaFoldDB" id="A0AAW0QW16"/>
<reference evidence="3 4" key="1">
    <citation type="submission" date="2023-01" db="EMBL/GenBank/DDBJ databases">
        <title>Analysis of 21 Apiospora genomes using comparative genomics revels a genus with tremendous synthesis potential of carbohydrate active enzymes and secondary metabolites.</title>
        <authorList>
            <person name="Sorensen T."/>
        </authorList>
    </citation>
    <scope>NUCLEOTIDE SEQUENCE [LARGE SCALE GENOMIC DNA]</scope>
    <source>
        <strain evidence="3 4">CBS 117206</strain>
    </source>
</reference>
<organism evidence="3 4">
    <name type="scientific">Apiospora kogelbergensis</name>
    <dbReference type="NCBI Taxonomy" id="1337665"/>
    <lineage>
        <taxon>Eukaryota</taxon>
        <taxon>Fungi</taxon>
        <taxon>Dikarya</taxon>
        <taxon>Ascomycota</taxon>
        <taxon>Pezizomycotina</taxon>
        <taxon>Sordariomycetes</taxon>
        <taxon>Xylariomycetidae</taxon>
        <taxon>Amphisphaeriales</taxon>
        <taxon>Apiosporaceae</taxon>
        <taxon>Apiospora</taxon>
    </lineage>
</organism>
<keyword evidence="1" id="KW-0732">Signal</keyword>
<accession>A0AAW0QW16</accession>
<evidence type="ECO:0000256" key="1">
    <source>
        <dbReference type="SAM" id="SignalP"/>
    </source>
</evidence>
<evidence type="ECO:0000313" key="4">
    <source>
        <dbReference type="Proteomes" id="UP001392437"/>
    </source>
</evidence>
<name>A0AAW0QW16_9PEZI</name>
<feature type="chain" id="PRO_5043486064" description="Ecp2 effector protein-like domain-containing protein" evidence="1">
    <location>
        <begin position="22"/>
        <end position="152"/>
    </location>
</feature>